<comment type="similarity">
    <text evidence="2 6">Belongs to the acyl-CoA dehydrogenase family.</text>
</comment>
<dbReference type="InterPro" id="IPR050741">
    <property type="entry name" value="Acyl-CoA_dehydrogenase"/>
</dbReference>
<dbReference type="InterPro" id="IPR037069">
    <property type="entry name" value="AcylCoA_DH/ox_N_sf"/>
</dbReference>
<gene>
    <name evidence="10" type="ORF">C7B43_09545</name>
</gene>
<feature type="domain" description="Acyl-CoA dehydrogenase/oxidase C-terminal" evidence="7">
    <location>
        <begin position="227"/>
        <end position="359"/>
    </location>
</feature>
<feature type="domain" description="Acyl-CoA dehydrogenase/oxidase N-terminal" evidence="9">
    <location>
        <begin position="3"/>
        <end position="110"/>
    </location>
</feature>
<evidence type="ECO:0000256" key="5">
    <source>
        <dbReference type="ARBA" id="ARBA00023002"/>
    </source>
</evidence>
<evidence type="ECO:0000256" key="1">
    <source>
        <dbReference type="ARBA" id="ARBA00001974"/>
    </source>
</evidence>
<name>A0A2T2X383_9FIRM</name>
<evidence type="ECO:0000313" key="11">
    <source>
        <dbReference type="Proteomes" id="UP000242699"/>
    </source>
</evidence>
<dbReference type="Pfam" id="PF02771">
    <property type="entry name" value="Acyl-CoA_dh_N"/>
    <property type="match status" value="1"/>
</dbReference>
<dbReference type="PROSITE" id="PS00073">
    <property type="entry name" value="ACYL_COA_DH_2"/>
    <property type="match status" value="1"/>
</dbReference>
<dbReference type="PIRSF" id="PIRSF016578">
    <property type="entry name" value="HsaA"/>
    <property type="match status" value="1"/>
</dbReference>
<feature type="domain" description="Acyl-CoA oxidase/dehydrogenase middle" evidence="8">
    <location>
        <begin position="116"/>
        <end position="215"/>
    </location>
</feature>
<dbReference type="SUPFAM" id="SSF56645">
    <property type="entry name" value="Acyl-CoA dehydrogenase NM domain-like"/>
    <property type="match status" value="1"/>
</dbReference>
<evidence type="ECO:0000256" key="2">
    <source>
        <dbReference type="ARBA" id="ARBA00009347"/>
    </source>
</evidence>
<dbReference type="InterPro" id="IPR006089">
    <property type="entry name" value="Acyl-CoA_DH_CS"/>
</dbReference>
<dbReference type="CDD" id="cd00567">
    <property type="entry name" value="ACAD"/>
    <property type="match status" value="1"/>
</dbReference>
<dbReference type="Gene3D" id="2.40.110.10">
    <property type="entry name" value="Butyryl-CoA Dehydrogenase, subunit A, domain 2"/>
    <property type="match status" value="1"/>
</dbReference>
<keyword evidence="3 6" id="KW-0285">Flavoprotein</keyword>
<dbReference type="FunFam" id="1.10.540.10:FF:000013">
    <property type="entry name" value="Acyl-CoA dehydrogenase"/>
    <property type="match status" value="1"/>
</dbReference>
<comment type="cofactor">
    <cofactor evidence="1 6">
        <name>FAD</name>
        <dbReference type="ChEBI" id="CHEBI:57692"/>
    </cofactor>
</comment>
<dbReference type="Gene3D" id="1.10.540.10">
    <property type="entry name" value="Acyl-CoA dehydrogenase/oxidase, N-terminal domain"/>
    <property type="match status" value="1"/>
</dbReference>
<dbReference type="InterPro" id="IPR046373">
    <property type="entry name" value="Acyl-CoA_Oxase/DH_mid-dom_sf"/>
</dbReference>
<dbReference type="EMBL" id="PXYT01000018">
    <property type="protein sequence ID" value="PSR28916.1"/>
    <property type="molecule type" value="Genomic_DNA"/>
</dbReference>
<dbReference type="GO" id="GO:0003995">
    <property type="term" value="F:acyl-CoA dehydrogenase activity"/>
    <property type="evidence" value="ECO:0007669"/>
    <property type="project" value="InterPro"/>
</dbReference>
<proteinExistence type="inferred from homology"/>
<keyword evidence="4 6" id="KW-0274">FAD</keyword>
<reference evidence="10 11" key="1">
    <citation type="journal article" date="2014" name="BMC Genomics">
        <title>Comparison of environmental and isolate Sulfobacillus genomes reveals diverse carbon, sulfur, nitrogen, and hydrogen metabolisms.</title>
        <authorList>
            <person name="Justice N.B."/>
            <person name="Norman A."/>
            <person name="Brown C.T."/>
            <person name="Singh A."/>
            <person name="Thomas B.C."/>
            <person name="Banfield J.F."/>
        </authorList>
    </citation>
    <scope>NUCLEOTIDE SEQUENCE [LARGE SCALE GENOMIC DNA]</scope>
    <source>
        <strain evidence="10">AMDSBA1</strain>
    </source>
</reference>
<protein>
    <submittedName>
        <fullName evidence="10">Acyl-CoA dehydrogenase</fullName>
    </submittedName>
</protein>
<evidence type="ECO:0000313" key="10">
    <source>
        <dbReference type="EMBL" id="PSR28916.1"/>
    </source>
</evidence>
<organism evidence="10 11">
    <name type="scientific">Sulfobacillus benefaciens</name>
    <dbReference type="NCBI Taxonomy" id="453960"/>
    <lineage>
        <taxon>Bacteria</taxon>
        <taxon>Bacillati</taxon>
        <taxon>Bacillota</taxon>
        <taxon>Clostridia</taxon>
        <taxon>Eubacteriales</taxon>
        <taxon>Clostridiales Family XVII. Incertae Sedis</taxon>
        <taxon>Sulfobacillus</taxon>
    </lineage>
</organism>
<evidence type="ECO:0000256" key="4">
    <source>
        <dbReference type="ARBA" id="ARBA00022827"/>
    </source>
</evidence>
<sequence length="382" mass="42141">MDEFADLREGVRGLCAQFPPDYWRSCDQNKMYPEEFVAAMTASGYLAALIPEEFGGSGLGVLEASIILEEVNRSGGNAAQCHAQMYTMGTVLRHGSKEQKSRWLPGIASGSIRLQAFGVTEPGAGSDTTHLTTTAVRDGNRYRINGQKIFISRVQHSDYLLLLARTTPLSEVKRRSQGLSVFMVDLSEALTHGLRVAPIATMMNHETNALFFDDVPVPADNLIGEQGEGFRYILDGMNAERILIAGECLGDGYFFIDRATAYARERIVFDRPIGQNQGIQFPLARAYAHLKAADLTRLDAAKRFDHGEKAGEQANIAKLLASEASWEAANQAIQTYGGYGFAVDYDIERKFRETRLFQVAPISTNLILAYLGEHVLGLPRSY</sequence>
<dbReference type="GO" id="GO:0050660">
    <property type="term" value="F:flavin adenine dinucleotide binding"/>
    <property type="evidence" value="ECO:0007669"/>
    <property type="project" value="InterPro"/>
</dbReference>
<dbReference type="Gene3D" id="1.20.140.10">
    <property type="entry name" value="Butyryl-CoA Dehydrogenase, subunit A, domain 3"/>
    <property type="match status" value="1"/>
</dbReference>
<dbReference type="FunFam" id="1.20.140.10:FF:000012">
    <property type="entry name" value="Acyl-CoA dehydrogenase fadE12"/>
    <property type="match status" value="1"/>
</dbReference>
<dbReference type="Proteomes" id="UP000242699">
    <property type="component" value="Unassembled WGS sequence"/>
</dbReference>
<dbReference type="AlphaFoldDB" id="A0A2T2X383"/>
<dbReference type="InterPro" id="IPR013786">
    <property type="entry name" value="AcylCoA_DH/ox_N"/>
</dbReference>
<dbReference type="InterPro" id="IPR009100">
    <property type="entry name" value="AcylCoA_DH/oxidase_NM_dom_sf"/>
</dbReference>
<dbReference type="SUPFAM" id="SSF47203">
    <property type="entry name" value="Acyl-CoA dehydrogenase C-terminal domain-like"/>
    <property type="match status" value="1"/>
</dbReference>
<dbReference type="GO" id="GO:0033539">
    <property type="term" value="P:fatty acid beta-oxidation using acyl-CoA dehydrogenase"/>
    <property type="evidence" value="ECO:0007669"/>
    <property type="project" value="TreeGrafter"/>
</dbReference>
<dbReference type="FunFam" id="2.40.110.10:FF:000014">
    <property type="entry name" value="Probable acyl-CoA dehydrogenase"/>
    <property type="match status" value="1"/>
</dbReference>
<evidence type="ECO:0000259" key="8">
    <source>
        <dbReference type="Pfam" id="PF02770"/>
    </source>
</evidence>
<dbReference type="PANTHER" id="PTHR48083:SF1">
    <property type="entry name" value="DEHYDROGENASE, PUTATIVE (AFU_ORTHOLOGUE AFUA_7G06510)-RELATED"/>
    <property type="match status" value="1"/>
</dbReference>
<comment type="caution">
    <text evidence="10">The sequence shown here is derived from an EMBL/GenBank/DDBJ whole genome shotgun (WGS) entry which is preliminary data.</text>
</comment>
<dbReference type="GO" id="GO:0005737">
    <property type="term" value="C:cytoplasm"/>
    <property type="evidence" value="ECO:0007669"/>
    <property type="project" value="TreeGrafter"/>
</dbReference>
<dbReference type="InterPro" id="IPR006091">
    <property type="entry name" value="Acyl-CoA_Oxase/DH_mid-dom"/>
</dbReference>
<dbReference type="Pfam" id="PF02770">
    <property type="entry name" value="Acyl-CoA_dh_M"/>
    <property type="match status" value="1"/>
</dbReference>
<dbReference type="InterPro" id="IPR036250">
    <property type="entry name" value="AcylCo_DH-like_C"/>
</dbReference>
<evidence type="ECO:0000256" key="3">
    <source>
        <dbReference type="ARBA" id="ARBA00022630"/>
    </source>
</evidence>
<dbReference type="Pfam" id="PF00441">
    <property type="entry name" value="Acyl-CoA_dh_1"/>
    <property type="match status" value="1"/>
</dbReference>
<dbReference type="InterPro" id="IPR009075">
    <property type="entry name" value="AcylCo_DH/oxidase_C"/>
</dbReference>
<accession>A0A2T2X383</accession>
<evidence type="ECO:0000259" key="7">
    <source>
        <dbReference type="Pfam" id="PF00441"/>
    </source>
</evidence>
<dbReference type="PANTHER" id="PTHR48083">
    <property type="entry name" value="MEDIUM-CHAIN SPECIFIC ACYL-COA DEHYDROGENASE, MITOCHONDRIAL-RELATED"/>
    <property type="match status" value="1"/>
</dbReference>
<evidence type="ECO:0000256" key="6">
    <source>
        <dbReference type="RuleBase" id="RU362125"/>
    </source>
</evidence>
<evidence type="ECO:0000259" key="9">
    <source>
        <dbReference type="Pfam" id="PF02771"/>
    </source>
</evidence>
<keyword evidence="5 6" id="KW-0560">Oxidoreductase</keyword>